<dbReference type="Gene3D" id="3.30.559.30">
    <property type="entry name" value="Nonribosomal peptide synthetase, condensation domain"/>
    <property type="match status" value="2"/>
</dbReference>
<dbReference type="NCBIfam" id="TIGR01733">
    <property type="entry name" value="AA-adenyl-dom"/>
    <property type="match status" value="1"/>
</dbReference>
<dbReference type="SUPFAM" id="SSF47336">
    <property type="entry name" value="ACP-like"/>
    <property type="match status" value="2"/>
</dbReference>
<dbReference type="GO" id="GO:0008610">
    <property type="term" value="P:lipid biosynthetic process"/>
    <property type="evidence" value="ECO:0007669"/>
    <property type="project" value="UniProtKB-ARBA"/>
</dbReference>
<dbReference type="GO" id="GO:0003824">
    <property type="term" value="F:catalytic activity"/>
    <property type="evidence" value="ECO:0007669"/>
    <property type="project" value="InterPro"/>
</dbReference>
<dbReference type="FunFam" id="3.40.50.12780:FF:000012">
    <property type="entry name" value="Non-ribosomal peptide synthetase"/>
    <property type="match status" value="1"/>
</dbReference>
<dbReference type="InterPro" id="IPR036736">
    <property type="entry name" value="ACP-like_sf"/>
</dbReference>
<dbReference type="RefSeq" id="WP_087456217.1">
    <property type="nucleotide sequence ID" value="NZ_CP021434.1"/>
</dbReference>
<feature type="domain" description="Carrier" evidence="5">
    <location>
        <begin position="1"/>
        <end position="36"/>
    </location>
</feature>
<dbReference type="InterPro" id="IPR000873">
    <property type="entry name" value="AMP-dep_synth/lig_dom"/>
</dbReference>
<protein>
    <recommendedName>
        <fullName evidence="5">Carrier domain-containing protein</fullName>
    </recommendedName>
</protein>
<dbReference type="PANTHER" id="PTHR45527:SF1">
    <property type="entry name" value="FATTY ACID SYNTHASE"/>
    <property type="match status" value="1"/>
</dbReference>
<evidence type="ECO:0000256" key="2">
    <source>
        <dbReference type="ARBA" id="ARBA00006432"/>
    </source>
</evidence>
<dbReference type="CDD" id="cd19531">
    <property type="entry name" value="LCL_NRPS-like"/>
    <property type="match status" value="2"/>
</dbReference>
<evidence type="ECO:0000313" key="7">
    <source>
        <dbReference type="Proteomes" id="UP000195437"/>
    </source>
</evidence>
<comment type="cofactor">
    <cofactor evidence="1">
        <name>pantetheine 4'-phosphate</name>
        <dbReference type="ChEBI" id="CHEBI:47942"/>
    </cofactor>
</comment>
<name>A0A1Y0IK26_9BACL</name>
<evidence type="ECO:0000259" key="5">
    <source>
        <dbReference type="PROSITE" id="PS50075"/>
    </source>
</evidence>
<dbReference type="Pfam" id="PF00550">
    <property type="entry name" value="PP-binding"/>
    <property type="match status" value="2"/>
</dbReference>
<dbReference type="InterPro" id="IPR009081">
    <property type="entry name" value="PP-bd_ACP"/>
</dbReference>
<feature type="domain" description="Carrier" evidence="5">
    <location>
        <begin position="1003"/>
        <end position="1078"/>
    </location>
</feature>
<keyword evidence="4" id="KW-0597">Phosphoprotein</keyword>
<dbReference type="GO" id="GO:0031177">
    <property type="term" value="F:phosphopantetheine binding"/>
    <property type="evidence" value="ECO:0007669"/>
    <property type="project" value="InterPro"/>
</dbReference>
<dbReference type="FunFam" id="3.40.50.980:FF:000001">
    <property type="entry name" value="Non-ribosomal peptide synthetase"/>
    <property type="match status" value="1"/>
</dbReference>
<evidence type="ECO:0000256" key="1">
    <source>
        <dbReference type="ARBA" id="ARBA00001957"/>
    </source>
</evidence>
<evidence type="ECO:0000313" key="6">
    <source>
        <dbReference type="EMBL" id="ARU60828.1"/>
    </source>
</evidence>
<dbReference type="InterPro" id="IPR020806">
    <property type="entry name" value="PKS_PP-bd"/>
</dbReference>
<dbReference type="Pfam" id="PF00668">
    <property type="entry name" value="Condensation"/>
    <property type="match status" value="2"/>
</dbReference>
<gene>
    <name evidence="6" type="ORF">CBW65_06765</name>
</gene>
<sequence length="1535" mass="168257">MLIGRLNKTFKKQIPLRTIFEHPTIAELAAVIGGTESGGAAAIPAAPKRDLYPASSAQKRMYVLHRLKADDLSYNITGVMDLSGPLDASRFERAAQALVWRHEALRTSFVMADGEVMQKVAERPAFAVAQRAADEDELDVILHSFIRPFDLARGPLLRVGLITLGPERHVLIFDMHHIIADGVSMGVLVEEFAALYGGAELPELTLHYKDYAVWQQERAASETHRAQEAYWLNKFAGELPTLDLPTDAPRPAVKSFSGGQVAFGVDAELTAKLRRLMAETDTTLFMVLLAIYSVWLAKYAGQEDVVVGTPVAGRPHADLEKMVGLFLNTLPLRSYPQPNKSFRAYLAEIKQLALEAFEHQAYPFEELVDKLALPRDLSRNPLFDAMLVLQPLDLAAISTGGITFTPREADLGRAKLDLSLHAVEQERGIGLKLEYAGDLFARATAERMAAHFLLLLQAAVSAPQAELAKLRMLSSAEEQQVLLKFNDTAVLPRQAAGTVAQRFEEQAEKTPEAIAVVSAEETLTYAELNRRANQLARRLKERGAVPNSFVAIMVDRSAAVVTAILAVLKSGAAYVPIDPELPVERIRFTLADSGASVLLTQKQLIADLEFAGELLLIEDETLYQGDDFNLPVQNVPGDAVYAIYTSGTTGRPKGVVIEHHSLLNYADWLVQAGGVSAADKTALLASYSFDLGYTALYPALLTGAELHILAQEHYADPALLLAYLQERQITFIKATPTLFGMLVSAPGLAKSGAPTDLRLVVLGGERLNVEDVQAFHRHVPSAQVMNHYGPTETTVGAVAQLIDWDDHSSFTVIGKPIHNAQVYLLDALGHPVPVGVRGEIHIAGAGVARGYLNSPELEAEKFIPNRFGAGRLYKTGDVGRQLPDGRIQFLGRTDEQVKIRGYRVEPAEIEQALLAQEGIREAAVIAQKNRHGSYDLCAYVTGEEQLQPDELRARLARLLPSYLLPAYYARLERLPVTPNGKLDKKALPTLPLPDGAGKLEQQTPGTALEQQLALIWQEVLGVEHPGLDGDFFALGGNSLKATVLTARIEKELHAQLSLRHVFQTPTIRGLAQQLQAANGRFRPIQPAPKGAHYPVSSAQKRLLIISQLDAEGVTYNMPGGFLLDGHLDTARFAEALQALTQRHETLRTSFAWVDGEPVQQIAPDVTLPLLYSEGIAADDDQIEAAARAFLRPFDLAQAPLMRAGLIKLAEQRHLFLYDMHHAIADGVSRRLLVQELAALYAGESLPPLPLQFKDYVLWQQEMEASSERERQERFWLEAFAGEVPVLQLPTDFPRPPVKSYGGARSSALYDEALATGLKRLAEDSGATLFMVLLTAYQILLAKHAGQEDVVVGTPIAGRAHADADGLIGMFVNTLPLRGRPQAAKTIGEYLAEVRELSLQALEHGDYPFEKLAGALQVRVDRSRNPLFDAMFVWDNLGNRSLTMEGLLVTPYVLEDDTAKFDITLYAEEQGGGLRVMFEYATALFRPQTAERLQADLETILRAMVQDQTQTIGGIELAAGYQTAANGLDDDADFLF</sequence>
<dbReference type="Gene3D" id="1.10.1200.10">
    <property type="entry name" value="ACP-like"/>
    <property type="match status" value="2"/>
</dbReference>
<dbReference type="EMBL" id="CP021434">
    <property type="protein sequence ID" value="ARU60828.1"/>
    <property type="molecule type" value="Genomic_DNA"/>
</dbReference>
<dbReference type="GO" id="GO:0072330">
    <property type="term" value="P:monocarboxylic acid biosynthetic process"/>
    <property type="evidence" value="ECO:0007669"/>
    <property type="project" value="UniProtKB-ARBA"/>
</dbReference>
<dbReference type="Proteomes" id="UP000195437">
    <property type="component" value="Chromosome"/>
</dbReference>
<dbReference type="GO" id="GO:0005829">
    <property type="term" value="C:cytosol"/>
    <property type="evidence" value="ECO:0007669"/>
    <property type="project" value="TreeGrafter"/>
</dbReference>
<dbReference type="InterPro" id="IPR010071">
    <property type="entry name" value="AA_adenyl_dom"/>
</dbReference>
<evidence type="ECO:0000256" key="3">
    <source>
        <dbReference type="ARBA" id="ARBA00022450"/>
    </source>
</evidence>
<dbReference type="Gene3D" id="2.30.38.10">
    <property type="entry name" value="Luciferase, Domain 3"/>
    <property type="match status" value="1"/>
</dbReference>
<keyword evidence="7" id="KW-1185">Reference proteome</keyword>
<dbReference type="KEGG" id="tum:CBW65_06765"/>
<proteinExistence type="inferred from homology"/>
<organism evidence="6 7">
    <name type="scientific">Tumebacillus avium</name>
    <dbReference type="NCBI Taxonomy" id="1903704"/>
    <lineage>
        <taxon>Bacteria</taxon>
        <taxon>Bacillati</taxon>
        <taxon>Bacillota</taxon>
        <taxon>Bacilli</taxon>
        <taxon>Bacillales</taxon>
        <taxon>Alicyclobacillaceae</taxon>
        <taxon>Tumebacillus</taxon>
    </lineage>
</organism>
<comment type="similarity">
    <text evidence="2">Belongs to the ATP-dependent AMP-binding enzyme family.</text>
</comment>
<dbReference type="SUPFAM" id="SSF52777">
    <property type="entry name" value="CoA-dependent acyltransferases"/>
    <property type="match status" value="4"/>
</dbReference>
<dbReference type="Gene3D" id="3.30.559.10">
    <property type="entry name" value="Chloramphenicol acetyltransferase-like domain"/>
    <property type="match status" value="2"/>
</dbReference>
<dbReference type="Pfam" id="PF13193">
    <property type="entry name" value="AMP-binding_C"/>
    <property type="match status" value="1"/>
</dbReference>
<dbReference type="InterPro" id="IPR001242">
    <property type="entry name" value="Condensation_dom"/>
</dbReference>
<dbReference type="InterPro" id="IPR045851">
    <property type="entry name" value="AMP-bd_C_sf"/>
</dbReference>
<dbReference type="PANTHER" id="PTHR45527">
    <property type="entry name" value="NONRIBOSOMAL PEPTIDE SYNTHETASE"/>
    <property type="match status" value="1"/>
</dbReference>
<dbReference type="CDD" id="cd05930">
    <property type="entry name" value="A_NRPS"/>
    <property type="match status" value="1"/>
</dbReference>
<dbReference type="Gene3D" id="3.40.50.980">
    <property type="match status" value="2"/>
</dbReference>
<dbReference type="OrthoDB" id="9765680at2"/>
<keyword evidence="3" id="KW-0596">Phosphopantetheine</keyword>
<dbReference type="PROSITE" id="PS50075">
    <property type="entry name" value="CARRIER"/>
    <property type="match status" value="2"/>
</dbReference>
<dbReference type="InterPro" id="IPR025110">
    <property type="entry name" value="AMP-bd_C"/>
</dbReference>
<dbReference type="Pfam" id="PF00501">
    <property type="entry name" value="AMP-binding"/>
    <property type="match status" value="1"/>
</dbReference>
<reference evidence="7" key="1">
    <citation type="submission" date="2017-05" db="EMBL/GenBank/DDBJ databases">
        <authorList>
            <person name="Sung H."/>
        </authorList>
    </citation>
    <scope>NUCLEOTIDE SEQUENCE [LARGE SCALE GENOMIC DNA]</scope>
    <source>
        <strain evidence="7">AR23208</strain>
    </source>
</reference>
<evidence type="ECO:0000256" key="4">
    <source>
        <dbReference type="ARBA" id="ARBA00022553"/>
    </source>
</evidence>
<dbReference type="GO" id="GO:0043041">
    <property type="term" value="P:amino acid activation for nonribosomal peptide biosynthetic process"/>
    <property type="evidence" value="ECO:0007669"/>
    <property type="project" value="TreeGrafter"/>
</dbReference>
<dbReference type="SMART" id="SM00823">
    <property type="entry name" value="PKS_PP"/>
    <property type="match status" value="1"/>
</dbReference>
<dbReference type="GO" id="GO:0044550">
    <property type="term" value="P:secondary metabolite biosynthetic process"/>
    <property type="evidence" value="ECO:0007669"/>
    <property type="project" value="TreeGrafter"/>
</dbReference>
<accession>A0A1Y0IK26</accession>
<dbReference type="SUPFAM" id="SSF56801">
    <property type="entry name" value="Acetyl-CoA synthetase-like"/>
    <property type="match status" value="1"/>
</dbReference>
<dbReference type="FunFam" id="1.10.1200.10:FF:000016">
    <property type="entry name" value="Non-ribosomal peptide synthase"/>
    <property type="match status" value="1"/>
</dbReference>
<dbReference type="InterPro" id="IPR023213">
    <property type="entry name" value="CAT-like_dom_sf"/>
</dbReference>
<dbReference type="Gene3D" id="3.30.300.30">
    <property type="match status" value="1"/>
</dbReference>